<evidence type="ECO:0000256" key="6">
    <source>
        <dbReference type="ARBA" id="ARBA00022556"/>
    </source>
</evidence>
<dbReference type="EC" id="2.4.1.182" evidence="3 11"/>
<comment type="similarity">
    <text evidence="2">Belongs to the LpxB family.</text>
</comment>
<dbReference type="GO" id="GO:0009245">
    <property type="term" value="P:lipid A biosynthetic process"/>
    <property type="evidence" value="ECO:0007669"/>
    <property type="project" value="UniProtKB-UniRule"/>
</dbReference>
<protein>
    <recommendedName>
        <fullName evidence="4 11">Lipid-A-disaccharide synthase</fullName>
        <ecNumber evidence="3 11">2.4.1.182</ecNumber>
    </recommendedName>
</protein>
<dbReference type="SUPFAM" id="SSF53756">
    <property type="entry name" value="UDP-Glycosyltransferase/glycogen phosphorylase"/>
    <property type="match status" value="1"/>
</dbReference>
<dbReference type="Proteomes" id="UP000711391">
    <property type="component" value="Unassembled WGS sequence"/>
</dbReference>
<evidence type="ECO:0000256" key="8">
    <source>
        <dbReference type="ARBA" id="ARBA00022679"/>
    </source>
</evidence>
<gene>
    <name evidence="12" type="primary">lpxB</name>
    <name evidence="12" type="ORF">ISQ64_01375</name>
</gene>
<keyword evidence="7 12" id="KW-0328">Glycosyltransferase</keyword>
<evidence type="ECO:0000256" key="2">
    <source>
        <dbReference type="ARBA" id="ARBA00007868"/>
    </source>
</evidence>
<evidence type="ECO:0000256" key="1">
    <source>
        <dbReference type="ARBA" id="ARBA00002056"/>
    </source>
</evidence>
<keyword evidence="8 12" id="KW-0808">Transferase</keyword>
<sequence length="371" mass="42144">MNSKPIIKIGIVAGEKSGDRLGAKIISELKKFNDVELYGVGGPKLENEGLNSIFNYEKLHVMGLIEPLVKINELLGYRKKLIKLFCSNNIDYFIGIDSPDFNISIHKALKIKNLSKNIQVVSPSVWVWRENRVKAIKKYIDLTMCLFNFEDNYYKRNNLPSIHMGHPFKNLFPHKSEDVYTRFDLNPDRKYIAVLPGSRKSELQNLLPTFVEFIKLHSKNNINYQYLIPASDQKSLEFIKSVTPKDLPIHIHLDCAREFLSIAEFSVVTSGTATLESAVLGTSPIICYKTNPLNYFIISRMLKTDDVGLPNLLLGSRHFPELIQKKCTAQSILDASKSINTNINIELISKELRNLLIGSSEEECTKAILQL</sequence>
<evidence type="ECO:0000256" key="5">
    <source>
        <dbReference type="ARBA" id="ARBA00022516"/>
    </source>
</evidence>
<dbReference type="GO" id="GO:0008915">
    <property type="term" value="F:lipid-A-disaccharide synthase activity"/>
    <property type="evidence" value="ECO:0007669"/>
    <property type="project" value="UniProtKB-UniRule"/>
</dbReference>
<name>A0A937I6Y4_9GAMM</name>
<dbReference type="PANTHER" id="PTHR30372:SF4">
    <property type="entry name" value="LIPID-A-DISACCHARIDE SYNTHASE, MITOCHONDRIAL-RELATED"/>
    <property type="match status" value="1"/>
</dbReference>
<dbReference type="GO" id="GO:0016020">
    <property type="term" value="C:membrane"/>
    <property type="evidence" value="ECO:0007669"/>
    <property type="project" value="GOC"/>
</dbReference>
<proteinExistence type="inferred from homology"/>
<evidence type="ECO:0000313" key="12">
    <source>
        <dbReference type="EMBL" id="MBL6818037.1"/>
    </source>
</evidence>
<dbReference type="GO" id="GO:0005543">
    <property type="term" value="F:phospholipid binding"/>
    <property type="evidence" value="ECO:0007669"/>
    <property type="project" value="TreeGrafter"/>
</dbReference>
<evidence type="ECO:0000256" key="7">
    <source>
        <dbReference type="ARBA" id="ARBA00022676"/>
    </source>
</evidence>
<evidence type="ECO:0000256" key="9">
    <source>
        <dbReference type="ARBA" id="ARBA00023098"/>
    </source>
</evidence>
<comment type="caution">
    <text evidence="12">The sequence shown here is derived from an EMBL/GenBank/DDBJ whole genome shotgun (WGS) entry which is preliminary data.</text>
</comment>
<comment type="catalytic activity">
    <reaction evidence="10">
        <text>a lipid X + a UDP-2-N,3-O-bis[(3R)-3-hydroxyacyl]-alpha-D-glucosamine = a lipid A disaccharide + UDP + H(+)</text>
        <dbReference type="Rhea" id="RHEA:67828"/>
        <dbReference type="ChEBI" id="CHEBI:15378"/>
        <dbReference type="ChEBI" id="CHEBI:58223"/>
        <dbReference type="ChEBI" id="CHEBI:137748"/>
        <dbReference type="ChEBI" id="CHEBI:176338"/>
        <dbReference type="ChEBI" id="CHEBI:176343"/>
        <dbReference type="EC" id="2.4.1.182"/>
    </reaction>
</comment>
<evidence type="ECO:0000313" key="13">
    <source>
        <dbReference type="Proteomes" id="UP000711391"/>
    </source>
</evidence>
<evidence type="ECO:0000256" key="10">
    <source>
        <dbReference type="ARBA" id="ARBA00048975"/>
    </source>
</evidence>
<dbReference type="AlphaFoldDB" id="A0A937I6Y4"/>
<evidence type="ECO:0000256" key="3">
    <source>
        <dbReference type="ARBA" id="ARBA00012687"/>
    </source>
</evidence>
<dbReference type="PANTHER" id="PTHR30372">
    <property type="entry name" value="LIPID-A-DISACCHARIDE SYNTHASE"/>
    <property type="match status" value="1"/>
</dbReference>
<comment type="function">
    <text evidence="1">Condensation of UDP-2,3-diacylglucosamine and 2,3-diacylglucosamine-1-phosphate to form lipid A disaccharide, a precursor of lipid A, a phosphorylated glycolipid that anchors the lipopolysaccharide to the outer membrane of the cell.</text>
</comment>
<dbReference type="Pfam" id="PF02684">
    <property type="entry name" value="LpxB"/>
    <property type="match status" value="1"/>
</dbReference>
<organism evidence="12 13">
    <name type="scientific">SAR86 cluster bacterium</name>
    <dbReference type="NCBI Taxonomy" id="2030880"/>
    <lineage>
        <taxon>Bacteria</taxon>
        <taxon>Pseudomonadati</taxon>
        <taxon>Pseudomonadota</taxon>
        <taxon>Gammaproteobacteria</taxon>
        <taxon>SAR86 cluster</taxon>
    </lineage>
</organism>
<dbReference type="InterPro" id="IPR003835">
    <property type="entry name" value="Glyco_trans_19"/>
</dbReference>
<keyword evidence="9" id="KW-0443">Lipid metabolism</keyword>
<reference evidence="12" key="1">
    <citation type="submission" date="2020-10" db="EMBL/GenBank/DDBJ databases">
        <title>Microbiome of the Black Sea water column analyzed by genome centric metagenomics.</title>
        <authorList>
            <person name="Cabello-Yeves P.J."/>
            <person name="Callieri C."/>
            <person name="Picazo A."/>
            <person name="Mehrshad M."/>
            <person name="Haro-Moreno J.M."/>
            <person name="Roda-Garcia J."/>
            <person name="Dzembekova N."/>
            <person name="Slabakova V."/>
            <person name="Slabakova N."/>
            <person name="Moncheva S."/>
            <person name="Rodriguez-Valera F."/>
        </authorList>
    </citation>
    <scope>NUCLEOTIDE SEQUENCE</scope>
    <source>
        <strain evidence="12">BS307-5m-G50</strain>
    </source>
</reference>
<accession>A0A937I6Y4</accession>
<keyword evidence="5" id="KW-0444">Lipid biosynthesis</keyword>
<evidence type="ECO:0000256" key="11">
    <source>
        <dbReference type="NCBIfam" id="TIGR00215"/>
    </source>
</evidence>
<keyword evidence="6" id="KW-0441">Lipid A biosynthesis</keyword>
<dbReference type="NCBIfam" id="TIGR00215">
    <property type="entry name" value="lpxB"/>
    <property type="match status" value="1"/>
</dbReference>
<dbReference type="EMBL" id="JADHQD010000005">
    <property type="protein sequence ID" value="MBL6818037.1"/>
    <property type="molecule type" value="Genomic_DNA"/>
</dbReference>
<evidence type="ECO:0000256" key="4">
    <source>
        <dbReference type="ARBA" id="ARBA00020902"/>
    </source>
</evidence>